<feature type="domain" description="PB1" evidence="1">
    <location>
        <begin position="5"/>
        <end position="95"/>
    </location>
</feature>
<accession>A0A8S3DJN3</accession>
<dbReference type="EMBL" id="CAJOBH010254514">
    <property type="protein sequence ID" value="CAF5145670.1"/>
    <property type="molecule type" value="Genomic_DNA"/>
</dbReference>
<gene>
    <name evidence="3" type="ORF">BYL167_LOCUS71099</name>
    <name evidence="2" type="ORF">GIL414_LOCUS57969</name>
</gene>
<protein>
    <recommendedName>
        <fullName evidence="1">PB1 domain-containing protein</fullName>
    </recommendedName>
</protein>
<name>A0A8S3DJN3_9BILA</name>
<proteinExistence type="predicted"/>
<dbReference type="InterPro" id="IPR053793">
    <property type="entry name" value="PB1-like"/>
</dbReference>
<organism evidence="2 4">
    <name type="scientific">Rotaria magnacalcarata</name>
    <dbReference type="NCBI Taxonomy" id="392030"/>
    <lineage>
        <taxon>Eukaryota</taxon>
        <taxon>Metazoa</taxon>
        <taxon>Spiralia</taxon>
        <taxon>Gnathifera</taxon>
        <taxon>Rotifera</taxon>
        <taxon>Eurotatoria</taxon>
        <taxon>Bdelloidea</taxon>
        <taxon>Philodinida</taxon>
        <taxon>Philodinidae</taxon>
        <taxon>Rotaria</taxon>
    </lineage>
</organism>
<dbReference type="Gene3D" id="3.10.20.90">
    <property type="entry name" value="Phosphatidylinositol 3-kinase Catalytic Subunit, Chain A, domain 1"/>
    <property type="match status" value="1"/>
</dbReference>
<dbReference type="SMART" id="SM00666">
    <property type="entry name" value="PB1"/>
    <property type="match status" value="1"/>
</dbReference>
<evidence type="ECO:0000313" key="4">
    <source>
        <dbReference type="Proteomes" id="UP000681720"/>
    </source>
</evidence>
<dbReference type="AlphaFoldDB" id="A0A8S3DJN3"/>
<dbReference type="Pfam" id="PF00564">
    <property type="entry name" value="PB1"/>
    <property type="match status" value="1"/>
</dbReference>
<evidence type="ECO:0000259" key="1">
    <source>
        <dbReference type="PROSITE" id="PS51745"/>
    </source>
</evidence>
<dbReference type="EMBL" id="CAJOBJ010211586">
    <property type="protein sequence ID" value="CAF5012532.1"/>
    <property type="molecule type" value="Genomic_DNA"/>
</dbReference>
<dbReference type="SUPFAM" id="SSF54277">
    <property type="entry name" value="CAD &amp; PB1 domains"/>
    <property type="match status" value="1"/>
</dbReference>
<dbReference type="InterPro" id="IPR000270">
    <property type="entry name" value="PB1_dom"/>
</dbReference>
<dbReference type="Proteomes" id="UP000681967">
    <property type="component" value="Unassembled WGS sequence"/>
</dbReference>
<comment type="caution">
    <text evidence="2">The sequence shown here is derived from an EMBL/GenBank/DDBJ whole genome shotgun (WGS) entry which is preliminary data.</text>
</comment>
<sequence>MSAQQVIVKAYYNDLVEKQPEIRRFAIDVSANKNIYQALEATITQLNSNYPQGQFTLQYTDEDNDRITFSSDNELRSALSAVPLGGTLKVYVKPKV</sequence>
<dbReference type="Proteomes" id="UP000681720">
    <property type="component" value="Unassembled WGS sequence"/>
</dbReference>
<reference evidence="2" key="1">
    <citation type="submission" date="2021-02" db="EMBL/GenBank/DDBJ databases">
        <authorList>
            <person name="Nowell W R."/>
        </authorList>
    </citation>
    <scope>NUCLEOTIDE SEQUENCE</scope>
</reference>
<evidence type="ECO:0000313" key="2">
    <source>
        <dbReference type="EMBL" id="CAF5012532.1"/>
    </source>
</evidence>
<evidence type="ECO:0000313" key="3">
    <source>
        <dbReference type="EMBL" id="CAF5145670.1"/>
    </source>
</evidence>
<dbReference type="PROSITE" id="PS51745">
    <property type="entry name" value="PB1"/>
    <property type="match status" value="1"/>
</dbReference>
<dbReference type="FunFam" id="3.10.20.90:FF:000320">
    <property type="entry name" value="Predicted protein"/>
    <property type="match status" value="1"/>
</dbReference>
<feature type="non-terminal residue" evidence="2">
    <location>
        <position position="96"/>
    </location>
</feature>